<sequence length="226" mass="24565">MAPLSPPLPPDASDGGDTHPRSAYQHSKLRFKNADAIGHPGGEVFNQFLETFGTSCPGSSRPFQPYFLSQLDTLAWRHGIPEKFYPESLTPGVRELGADGAVWGNIYPRTGAVVQTCDYKAAAVVAQRVADIITRDGQPHVYLPATAEPHDGYWPPAPVQEGKHGNHKWQMLVPQLSSQCAIFPNGSPADSFADQLASDGGYAWALWRPYSCCKKRGQIFLGSTGE</sequence>
<dbReference type="Pfam" id="PF06834">
    <property type="entry name" value="TraU"/>
    <property type="match status" value="1"/>
</dbReference>
<dbReference type="InterPro" id="IPR026331">
    <property type="entry name" value="PFL_4710"/>
</dbReference>
<evidence type="ECO:0000313" key="3">
    <source>
        <dbReference type="Proteomes" id="UP001195624"/>
    </source>
</evidence>
<gene>
    <name evidence="2" type="ORF">J2125_003901</name>
</gene>
<evidence type="ECO:0000313" key="2">
    <source>
        <dbReference type="EMBL" id="MBP2170709.1"/>
    </source>
</evidence>
<dbReference type="Proteomes" id="UP001195624">
    <property type="component" value="Unassembled WGS sequence"/>
</dbReference>
<feature type="compositionally biased region" description="Pro residues" evidence="1">
    <location>
        <begin position="1"/>
        <end position="10"/>
    </location>
</feature>
<keyword evidence="3" id="KW-1185">Reference proteome</keyword>
<name>A0ABS4PDI7_9GAMM</name>
<accession>A0ABS4PDI7</accession>
<dbReference type="EMBL" id="JAGGMQ010000001">
    <property type="protein sequence ID" value="MBP2170709.1"/>
    <property type="molecule type" value="Genomic_DNA"/>
</dbReference>
<dbReference type="InterPro" id="IPR009649">
    <property type="entry name" value="TraU"/>
</dbReference>
<protein>
    <submittedName>
        <fullName evidence="2">Integrating conjugative element protein (TIGR03756 family)</fullName>
    </submittedName>
</protein>
<evidence type="ECO:0000256" key="1">
    <source>
        <dbReference type="SAM" id="MobiDB-lite"/>
    </source>
</evidence>
<reference evidence="3" key="2">
    <citation type="submission" date="2023-07" db="EMBL/GenBank/DDBJ databases">
        <title>Genome mining of underrepresented organisms for secondary metabolites.</title>
        <authorList>
            <person name="D'Agostino P.M."/>
        </authorList>
    </citation>
    <scope>NUCLEOTIDE SEQUENCE [LARGE SCALE GENOMIC DNA]</scope>
    <source>
        <strain evidence="3">WS4403</strain>
    </source>
</reference>
<organism evidence="2 3">
    <name type="scientific">Winslowiella toletana</name>
    <dbReference type="NCBI Taxonomy" id="92490"/>
    <lineage>
        <taxon>Bacteria</taxon>
        <taxon>Pseudomonadati</taxon>
        <taxon>Pseudomonadota</taxon>
        <taxon>Gammaproteobacteria</taxon>
        <taxon>Enterobacterales</taxon>
        <taxon>Erwiniaceae</taxon>
        <taxon>Winslowiella</taxon>
    </lineage>
</organism>
<comment type="caution">
    <text evidence="2">The sequence shown here is derived from an EMBL/GenBank/DDBJ whole genome shotgun (WGS) entry which is preliminary data.</text>
</comment>
<reference evidence="2 3" key="1">
    <citation type="submission" date="2021-03" db="EMBL/GenBank/DDBJ databases">
        <authorList>
            <person name="D'Agostino P."/>
            <person name="Huntemann M."/>
            <person name="Clum A."/>
            <person name="Spunde A."/>
            <person name="Palaniappan K."/>
            <person name="Ritter S."/>
            <person name="Mikhailova N."/>
            <person name="Chen I.-M."/>
            <person name="Stamatis D."/>
            <person name="Reddy T."/>
            <person name="O'Malley R."/>
            <person name="Daum C."/>
            <person name="Shapiro N."/>
            <person name="Ivanova N."/>
            <person name="Kyrpides N."/>
            <person name="Woyke T."/>
        </authorList>
    </citation>
    <scope>NUCLEOTIDE SEQUENCE [LARGE SCALE GENOMIC DNA]</scope>
    <source>
        <strain evidence="2 3">WS4403</strain>
    </source>
</reference>
<proteinExistence type="predicted"/>
<feature type="region of interest" description="Disordered" evidence="1">
    <location>
        <begin position="1"/>
        <end position="22"/>
    </location>
</feature>
<dbReference type="NCBIfam" id="TIGR03756">
    <property type="entry name" value="conj_TIGR03756"/>
    <property type="match status" value="1"/>
</dbReference>